<protein>
    <recommendedName>
        <fullName evidence="7">Transcription initiation factor IIF subunit alpha</fullName>
    </recommendedName>
</protein>
<feature type="compositionally biased region" description="Acidic residues" evidence="8">
    <location>
        <begin position="377"/>
        <end position="394"/>
    </location>
</feature>
<keyword evidence="6 7" id="KW-0539">Nucleus</keyword>
<comment type="subcellular location">
    <subcellularLocation>
        <location evidence="1 7">Nucleus</location>
    </subcellularLocation>
</comment>
<keyword evidence="9" id="KW-0648">Protein biosynthesis</keyword>
<evidence type="ECO:0000256" key="8">
    <source>
        <dbReference type="SAM" id="MobiDB-lite"/>
    </source>
</evidence>
<evidence type="ECO:0000256" key="7">
    <source>
        <dbReference type="RuleBase" id="RU366044"/>
    </source>
</evidence>
<comment type="similarity">
    <text evidence="2 7">Belongs to the TFIIF alpha subunit family.</text>
</comment>
<dbReference type="SUPFAM" id="SSF50916">
    <property type="entry name" value="Rap30/74 interaction domains"/>
    <property type="match status" value="1"/>
</dbReference>
<evidence type="ECO:0000256" key="4">
    <source>
        <dbReference type="ARBA" id="ARBA00023125"/>
    </source>
</evidence>
<dbReference type="GO" id="GO:0003743">
    <property type="term" value="F:translation initiation factor activity"/>
    <property type="evidence" value="ECO:0007669"/>
    <property type="project" value="UniProtKB-KW"/>
</dbReference>
<feature type="compositionally biased region" description="Low complexity" evidence="8">
    <location>
        <begin position="705"/>
        <end position="729"/>
    </location>
</feature>
<feature type="compositionally biased region" description="Polar residues" evidence="8">
    <location>
        <begin position="564"/>
        <end position="573"/>
    </location>
</feature>
<feature type="compositionally biased region" description="Basic and acidic residues" evidence="8">
    <location>
        <begin position="472"/>
        <end position="505"/>
    </location>
</feature>
<name>K1WUW5_MARBU</name>
<comment type="function">
    <text evidence="7">TFIIF is a general transcription initiation factor that binds to RNA polymerase II and helps to recruit it to the initiation complex in collaboration with TFIIB. It promotes transcription elongation.</text>
</comment>
<evidence type="ECO:0000256" key="1">
    <source>
        <dbReference type="ARBA" id="ARBA00004123"/>
    </source>
</evidence>
<dbReference type="KEGG" id="mbe:MBM_00568"/>
<evidence type="ECO:0000256" key="5">
    <source>
        <dbReference type="ARBA" id="ARBA00023163"/>
    </source>
</evidence>
<dbReference type="STRING" id="1072389.K1WUW5"/>
<feature type="compositionally biased region" description="Gly residues" evidence="8">
    <location>
        <begin position="629"/>
        <end position="638"/>
    </location>
</feature>
<feature type="region of interest" description="Disordered" evidence="8">
    <location>
        <begin position="1"/>
        <end position="106"/>
    </location>
</feature>
<dbReference type="GO" id="GO:0032968">
    <property type="term" value="P:positive regulation of transcription elongation by RNA polymerase II"/>
    <property type="evidence" value="ECO:0007669"/>
    <property type="project" value="InterPro"/>
</dbReference>
<dbReference type="GO" id="GO:0006367">
    <property type="term" value="P:transcription initiation at RNA polymerase II promoter"/>
    <property type="evidence" value="ECO:0007669"/>
    <property type="project" value="InterPro"/>
</dbReference>
<dbReference type="AlphaFoldDB" id="K1WUW5"/>
<keyword evidence="4 7" id="KW-0238">DNA-binding</keyword>
<dbReference type="EMBL" id="JH921428">
    <property type="protein sequence ID" value="EKD21455.1"/>
    <property type="molecule type" value="Genomic_DNA"/>
</dbReference>
<dbReference type="InterPro" id="IPR008851">
    <property type="entry name" value="TFIIF-alpha"/>
</dbReference>
<keyword evidence="3 7" id="KW-0805">Transcription regulation</keyword>
<evidence type="ECO:0000256" key="2">
    <source>
        <dbReference type="ARBA" id="ARBA00005249"/>
    </source>
</evidence>
<feature type="compositionally biased region" description="Basic and acidic residues" evidence="8">
    <location>
        <begin position="175"/>
        <end position="191"/>
    </location>
</feature>
<dbReference type="GO" id="GO:0005674">
    <property type="term" value="C:transcription factor TFIIF complex"/>
    <property type="evidence" value="ECO:0007669"/>
    <property type="project" value="TreeGrafter"/>
</dbReference>
<evidence type="ECO:0000313" key="9">
    <source>
        <dbReference type="EMBL" id="EKD21455.1"/>
    </source>
</evidence>
<dbReference type="Pfam" id="PF05793">
    <property type="entry name" value="TFIIF_alpha"/>
    <property type="match status" value="1"/>
</dbReference>
<keyword evidence="9" id="KW-0396">Initiation factor</keyword>
<feature type="compositionally biased region" description="Low complexity" evidence="8">
    <location>
        <begin position="650"/>
        <end position="664"/>
    </location>
</feature>
<feature type="compositionally biased region" description="Acidic residues" evidence="8">
    <location>
        <begin position="415"/>
        <end position="424"/>
    </location>
</feature>
<organism evidence="9 10">
    <name type="scientific">Marssonina brunnea f. sp. multigermtubi (strain MB_m1)</name>
    <name type="common">Marssonina leaf spot fungus</name>
    <dbReference type="NCBI Taxonomy" id="1072389"/>
    <lineage>
        <taxon>Eukaryota</taxon>
        <taxon>Fungi</taxon>
        <taxon>Dikarya</taxon>
        <taxon>Ascomycota</taxon>
        <taxon>Pezizomycotina</taxon>
        <taxon>Leotiomycetes</taxon>
        <taxon>Helotiales</taxon>
        <taxon>Drepanopezizaceae</taxon>
        <taxon>Drepanopeziza</taxon>
    </lineage>
</organism>
<dbReference type="PANTHER" id="PTHR13011">
    <property type="entry name" value="TFIIF-ALPHA"/>
    <property type="match status" value="1"/>
</dbReference>
<dbReference type="GO" id="GO:0016251">
    <property type="term" value="F:RNA polymerase II general transcription initiation factor activity"/>
    <property type="evidence" value="ECO:0007669"/>
    <property type="project" value="TreeGrafter"/>
</dbReference>
<proteinExistence type="inferred from homology"/>
<dbReference type="PANTHER" id="PTHR13011:SF0">
    <property type="entry name" value="GENERAL TRANSCRIPTION FACTOR IIF SUBUNIT 1"/>
    <property type="match status" value="1"/>
</dbReference>
<dbReference type="Proteomes" id="UP000006753">
    <property type="component" value="Unassembled WGS sequence"/>
</dbReference>
<feature type="region of interest" description="Disordered" evidence="8">
    <location>
        <begin position="702"/>
        <end position="734"/>
    </location>
</feature>
<dbReference type="eggNOG" id="KOG2393">
    <property type="taxonomic scope" value="Eukaryota"/>
</dbReference>
<dbReference type="InterPro" id="IPR011039">
    <property type="entry name" value="TFIIF_interaction"/>
</dbReference>
<feature type="compositionally biased region" description="Basic and acidic residues" evidence="8">
    <location>
        <begin position="395"/>
        <end position="406"/>
    </location>
</feature>
<feature type="compositionally biased region" description="Polar residues" evidence="8">
    <location>
        <begin position="1"/>
        <end position="12"/>
    </location>
</feature>
<accession>K1WUW5</accession>
<sequence>MSASPSGQSNGPTPKGDAPLYVRRSKAADPLRPRKKPVRRTGAAPHASTYKPNGLPVAGRPTPQYPVNGKLPPRGAGPGPNQSSNVPGAGNSSAKGGWTTSPEGQFMDYPLFTTKRAMREGLRYHIARFASKKPVDPSDQNEFTRPVLLHRRDPRQPPPGKGVKDEDQTTMEAPMDSKEREKQEIAKAEKEKQRALDLAQIAPTGNNAAALAAKKTQAFRHEKTTQVYRLDKTEEQKKLSDLKYEEALAWHLEDADNKNTWVGNYEAALSDTNVIFVIEGASFKMIPIEKWYRFTPKGQFKTYTIEEAETQMAKKHKESRWVMKTNEQNESQRAVQESRKAMGSLFTVKAESNTFKSVGKREVQEMDDMDFEEGDLFQDDDEQVTFDPENDEDAKDAQERVKRDRQGANVFDQTNEADVDEEEAEDKKAKEARKKLGKDVTKALRKRERNFVYNSDSDHPYSDSSEDDTSDEEKQKEIDKKKDEEAKNKEKAEEAKNKEKAKLDSTSKPPSGASTKGANTPSGRPKHTDPLEKVKNLKRAGSPNLSESSGNESTRKKLKKKHQTSASGSSTPVPGSRPMSPAPQQAGPGQISRKGSLVNIKVNQGKLSDIVSAPPNPSPVRGSAAGDGEATGGEGSDGGKAPQKIKIHIASRAGSRAGSPAAASGKIFRLCKRRSGGYIEHPVLIRFAASSHTENHLLTYATGESPSSRAQSPSARAQSPSARAQSPGAGPVGPVQAHEIRKALPARGIPMKDLLKVFVGRVTADNRADFIRLVKSNSAYGQDKLLRPKTK</sequence>
<feature type="region of interest" description="Disordered" evidence="8">
    <location>
        <begin position="377"/>
        <end position="664"/>
    </location>
</feature>
<keyword evidence="5 7" id="KW-0804">Transcription</keyword>
<gene>
    <name evidence="9" type="ORF">MBM_00568</name>
</gene>
<feature type="region of interest" description="Disordered" evidence="8">
    <location>
        <begin position="131"/>
        <end position="191"/>
    </location>
</feature>
<reference evidence="9 10" key="1">
    <citation type="journal article" date="2012" name="BMC Genomics">
        <title>Sequencing the genome of Marssonina brunnea reveals fungus-poplar co-evolution.</title>
        <authorList>
            <person name="Zhu S."/>
            <person name="Cao Y.-Z."/>
            <person name="Jiang C."/>
            <person name="Tan B.-Y."/>
            <person name="Wang Z."/>
            <person name="Feng S."/>
            <person name="Zhang L."/>
            <person name="Su X.-H."/>
            <person name="Brejova B."/>
            <person name="Vinar T."/>
            <person name="Xu M."/>
            <person name="Wang M.-X."/>
            <person name="Zhang S.-G."/>
            <person name="Huang M.-R."/>
            <person name="Wu R."/>
            <person name="Zhou Y."/>
        </authorList>
    </citation>
    <scope>NUCLEOTIDE SEQUENCE [LARGE SCALE GENOMIC DNA]</scope>
    <source>
        <strain evidence="9 10">MB_m1</strain>
    </source>
</reference>
<dbReference type="InParanoid" id="K1WUW5"/>
<feature type="compositionally biased region" description="Polar residues" evidence="8">
    <location>
        <begin position="80"/>
        <end position="103"/>
    </location>
</feature>
<dbReference type="OrthoDB" id="76676at2759"/>
<evidence type="ECO:0000313" key="10">
    <source>
        <dbReference type="Proteomes" id="UP000006753"/>
    </source>
</evidence>
<feature type="compositionally biased region" description="Polar residues" evidence="8">
    <location>
        <begin position="506"/>
        <end position="522"/>
    </location>
</feature>
<dbReference type="GO" id="GO:0001096">
    <property type="term" value="F:TFIIF-class transcription factor complex binding"/>
    <property type="evidence" value="ECO:0007669"/>
    <property type="project" value="TreeGrafter"/>
</dbReference>
<evidence type="ECO:0000256" key="6">
    <source>
        <dbReference type="ARBA" id="ARBA00023242"/>
    </source>
</evidence>
<dbReference type="HOGENOM" id="CLU_025955_0_0_1"/>
<dbReference type="OMA" id="IPIMTTK"/>
<dbReference type="GO" id="GO:0003677">
    <property type="term" value="F:DNA binding"/>
    <property type="evidence" value="ECO:0007669"/>
    <property type="project" value="UniProtKB-KW"/>
</dbReference>
<feature type="compositionally biased region" description="Basic and acidic residues" evidence="8">
    <location>
        <begin position="526"/>
        <end position="535"/>
    </location>
</feature>
<feature type="compositionally biased region" description="Polar residues" evidence="8">
    <location>
        <begin position="543"/>
        <end position="552"/>
    </location>
</feature>
<evidence type="ECO:0000256" key="3">
    <source>
        <dbReference type="ARBA" id="ARBA00023015"/>
    </source>
</evidence>
<keyword evidence="10" id="KW-1185">Reference proteome</keyword>